<dbReference type="Proteomes" id="UP001165667">
    <property type="component" value="Unassembled WGS sequence"/>
</dbReference>
<dbReference type="AlphaFoldDB" id="A0AA42CQ10"/>
<evidence type="ECO:0000313" key="2">
    <source>
        <dbReference type="EMBL" id="MCW6510967.1"/>
    </source>
</evidence>
<organism evidence="2 3">
    <name type="scientific">Lichenifustis flavocetrariae</name>
    <dbReference type="NCBI Taxonomy" id="2949735"/>
    <lineage>
        <taxon>Bacteria</taxon>
        <taxon>Pseudomonadati</taxon>
        <taxon>Pseudomonadota</taxon>
        <taxon>Alphaproteobacteria</taxon>
        <taxon>Hyphomicrobiales</taxon>
        <taxon>Lichenihabitantaceae</taxon>
        <taxon>Lichenifustis</taxon>
    </lineage>
</organism>
<dbReference type="EMBL" id="JAMOIM010000019">
    <property type="protein sequence ID" value="MCW6510967.1"/>
    <property type="molecule type" value="Genomic_DNA"/>
</dbReference>
<protein>
    <submittedName>
        <fullName evidence="2">Uncharacterized protein</fullName>
    </submittedName>
</protein>
<accession>A0AA42CQ10</accession>
<feature type="compositionally biased region" description="Pro residues" evidence="1">
    <location>
        <begin position="1"/>
        <end position="11"/>
    </location>
</feature>
<proteinExistence type="predicted"/>
<name>A0AA42CQ10_9HYPH</name>
<evidence type="ECO:0000256" key="1">
    <source>
        <dbReference type="SAM" id="MobiDB-lite"/>
    </source>
</evidence>
<keyword evidence="3" id="KW-1185">Reference proteome</keyword>
<sequence>MTKPTGNPPGRPRGAKNRRTAETEAAALTAAGKIALAVPGAFEGDAHAFLMLIYKDPSQPLEFRLEAAGKAIRYEKPALASVDVTSQNEHHVYAVSDKPLSNEMWVAKHAEPKPN</sequence>
<dbReference type="RefSeq" id="WP_282587335.1">
    <property type="nucleotide sequence ID" value="NZ_JAMOIM010000019.1"/>
</dbReference>
<feature type="region of interest" description="Disordered" evidence="1">
    <location>
        <begin position="1"/>
        <end position="22"/>
    </location>
</feature>
<gene>
    <name evidence="2" type="ORF">M8523_23460</name>
</gene>
<comment type="caution">
    <text evidence="2">The sequence shown here is derived from an EMBL/GenBank/DDBJ whole genome shotgun (WGS) entry which is preliminary data.</text>
</comment>
<reference evidence="2" key="1">
    <citation type="submission" date="2022-05" db="EMBL/GenBank/DDBJ databases">
        <authorList>
            <person name="Pankratov T."/>
        </authorList>
    </citation>
    <scope>NUCLEOTIDE SEQUENCE</scope>
    <source>
        <strain evidence="2">BP6-180914</strain>
    </source>
</reference>
<evidence type="ECO:0000313" key="3">
    <source>
        <dbReference type="Proteomes" id="UP001165667"/>
    </source>
</evidence>